<dbReference type="PROSITE" id="PS50033">
    <property type="entry name" value="UBX"/>
    <property type="match status" value="1"/>
</dbReference>
<keyword evidence="1" id="KW-0812">Transmembrane</keyword>
<gene>
    <name evidence="3" type="ORF">MAR_028506</name>
</gene>
<organism evidence="3 4">
    <name type="scientific">Mya arenaria</name>
    <name type="common">Soft-shell clam</name>
    <dbReference type="NCBI Taxonomy" id="6604"/>
    <lineage>
        <taxon>Eukaryota</taxon>
        <taxon>Metazoa</taxon>
        <taxon>Spiralia</taxon>
        <taxon>Lophotrochozoa</taxon>
        <taxon>Mollusca</taxon>
        <taxon>Bivalvia</taxon>
        <taxon>Autobranchia</taxon>
        <taxon>Heteroconchia</taxon>
        <taxon>Euheterodonta</taxon>
        <taxon>Imparidentia</taxon>
        <taxon>Neoheterodontei</taxon>
        <taxon>Myida</taxon>
        <taxon>Myoidea</taxon>
        <taxon>Myidae</taxon>
        <taxon>Mya</taxon>
    </lineage>
</organism>
<dbReference type="PANTHER" id="PTHR23322">
    <property type="entry name" value="FAS-ASSOCIATED PROTEIN"/>
    <property type="match status" value="1"/>
</dbReference>
<feature type="transmembrane region" description="Helical" evidence="1">
    <location>
        <begin position="6"/>
        <end position="27"/>
    </location>
</feature>
<sequence length="169" mass="18942">MSTSTSWSWAIFACGSGALGVVSYFGIGRRVPGADTGTAGIGMPGETRETPETCAGAFDERLETSRDDKSVNKEARKVIVLPEEPEVGEDVVMVTVHTLRDERRARRFHLDTTMQVLFDYMTTLGYNPHNYTLAWSYPRQTLPDEPDVTLSQLQFGCRTLLFVQERELM</sequence>
<keyword evidence="1" id="KW-0472">Membrane</keyword>
<dbReference type="InterPro" id="IPR029071">
    <property type="entry name" value="Ubiquitin-like_domsf"/>
</dbReference>
<dbReference type="Gene3D" id="3.10.20.90">
    <property type="entry name" value="Phosphatidylinositol 3-kinase Catalytic Subunit, Chain A, domain 1"/>
    <property type="match status" value="1"/>
</dbReference>
<reference evidence="3" key="1">
    <citation type="submission" date="2022-11" db="EMBL/GenBank/DDBJ databases">
        <title>Centuries of genome instability and evolution in soft-shell clam transmissible cancer (bioRxiv).</title>
        <authorList>
            <person name="Hart S.F.M."/>
            <person name="Yonemitsu M.A."/>
            <person name="Giersch R.M."/>
            <person name="Beal B.F."/>
            <person name="Arriagada G."/>
            <person name="Davis B.W."/>
            <person name="Ostrander E.A."/>
            <person name="Goff S.P."/>
            <person name="Metzger M.J."/>
        </authorList>
    </citation>
    <scope>NUCLEOTIDE SEQUENCE</scope>
    <source>
        <strain evidence="3">MELC-2E11</strain>
        <tissue evidence="3">Siphon/mantle</tissue>
    </source>
</reference>
<evidence type="ECO:0000313" key="4">
    <source>
        <dbReference type="Proteomes" id="UP001164746"/>
    </source>
</evidence>
<dbReference type="InterPro" id="IPR001012">
    <property type="entry name" value="UBX_dom"/>
</dbReference>
<proteinExistence type="predicted"/>
<evidence type="ECO:0000313" key="3">
    <source>
        <dbReference type="EMBL" id="WAQ95816.1"/>
    </source>
</evidence>
<dbReference type="PANTHER" id="PTHR23322:SF93">
    <property type="entry name" value="UBX DOMAIN-CONTAINING PROTEIN 8"/>
    <property type="match status" value="1"/>
</dbReference>
<keyword evidence="1" id="KW-1133">Transmembrane helix</keyword>
<accession>A0ABY7DFR1</accession>
<protein>
    <submittedName>
        <fullName evidence="3">UBXN8-like protein</fullName>
    </submittedName>
</protein>
<dbReference type="EMBL" id="CP111013">
    <property type="protein sequence ID" value="WAQ95816.1"/>
    <property type="molecule type" value="Genomic_DNA"/>
</dbReference>
<dbReference type="Proteomes" id="UP001164746">
    <property type="component" value="Chromosome 2"/>
</dbReference>
<name>A0ABY7DFR1_MYAAR</name>
<feature type="domain" description="UBX" evidence="2">
    <location>
        <begin position="87"/>
        <end position="163"/>
    </location>
</feature>
<evidence type="ECO:0000256" key="1">
    <source>
        <dbReference type="SAM" id="Phobius"/>
    </source>
</evidence>
<dbReference type="InterPro" id="IPR050730">
    <property type="entry name" value="UBX_domain-protein"/>
</dbReference>
<evidence type="ECO:0000259" key="2">
    <source>
        <dbReference type="PROSITE" id="PS50033"/>
    </source>
</evidence>
<keyword evidence="4" id="KW-1185">Reference proteome</keyword>
<dbReference type="SUPFAM" id="SSF54236">
    <property type="entry name" value="Ubiquitin-like"/>
    <property type="match status" value="1"/>
</dbReference>
<dbReference type="Pfam" id="PF00789">
    <property type="entry name" value="UBX"/>
    <property type="match status" value="1"/>
</dbReference>